<dbReference type="RefSeq" id="WP_214420318.1">
    <property type="nucleotide sequence ID" value="NZ_CP075546.1"/>
</dbReference>
<dbReference type="AlphaFoldDB" id="A0A8E7B071"/>
<dbReference type="KEGG" id="mrtj:KHC33_03110"/>
<proteinExistence type="predicted"/>
<evidence type="ECO:0000313" key="2">
    <source>
        <dbReference type="EMBL" id="QVV89524.1"/>
    </source>
</evidence>
<accession>A0A8E7B071</accession>
<evidence type="ECO:0000259" key="1">
    <source>
        <dbReference type="Pfam" id="PF08308"/>
    </source>
</evidence>
<dbReference type="Pfam" id="PF08308">
    <property type="entry name" value="PEGA"/>
    <property type="match status" value="3"/>
</dbReference>
<feature type="domain" description="PEGA" evidence="1">
    <location>
        <begin position="221"/>
        <end position="285"/>
    </location>
</feature>
<sequence length="551" mass="59501">MRVDIHNIICIFLMVMAACIMPCIADEGNESVIIDPEDIPGPYPFPEPAGDDTPIPMPGPVDIPIGGDTGWYKITSNPSGAQVIFDGSDIGTTPAIVEIFSTGTPYHTVRVEKTGYEPWTRELSNNPGSGETLKIHANLVPVSCCTSLRITSAPSGAMLSINGVFHGYTPKTIDNIRYGSYQISLSREGYEPWSRYIRVSPDEENSYYIVLEPMFAPITSGTLMVESYPEGADIILDRTNRGKTPRTLTLPEGSHSLTINLPGYQQYSTSLFIRDKEQARISAQLIPTGNAPVPPVTPVPVIVASPVTSAGFTPDDLVTQGVKAADMYEQIGLSAFISEVNNPSGELSHQNMSISVLAENGTLLADLASSMWVNENITSYADQNGVPYGNARLMIAKSGGGALYENDLSNTTSTGNVLLTVVQPIKDDIVISTSYSLNTPIPLITSEIIELLSSEEIINQDSVDLSIHEETILLEPNEGQNIFNQTDVHGTRLLPVIQALAFQGGGYCYISEPSGADLTLAYVTGEKDGQATVRWVTKSGRETTKHELIHS</sequence>
<dbReference type="Proteomes" id="UP000680656">
    <property type="component" value="Chromosome"/>
</dbReference>
<dbReference type="GeneID" id="65096140"/>
<evidence type="ECO:0000313" key="3">
    <source>
        <dbReference type="Proteomes" id="UP000680656"/>
    </source>
</evidence>
<protein>
    <submittedName>
        <fullName evidence="2">PEGA domain-containing protein</fullName>
    </submittedName>
</protein>
<reference evidence="2 3" key="1">
    <citation type="submission" date="2021-05" db="EMBL/GenBank/DDBJ databases">
        <title>A novel Methanospirillum isolate from a pyrite-forming mixed culture.</title>
        <authorList>
            <person name="Bunk B."/>
            <person name="Sproer C."/>
            <person name="Spring S."/>
            <person name="Pester M."/>
        </authorList>
    </citation>
    <scope>NUCLEOTIDE SEQUENCE [LARGE SCALE GENOMIC DNA]</scope>
    <source>
        <strain evidence="2 3">J.3.6.1-F.2.7.3</strain>
    </source>
</reference>
<feature type="domain" description="PEGA" evidence="1">
    <location>
        <begin position="146"/>
        <end position="213"/>
    </location>
</feature>
<keyword evidence="3" id="KW-1185">Reference proteome</keyword>
<dbReference type="PROSITE" id="PS51257">
    <property type="entry name" value="PROKAR_LIPOPROTEIN"/>
    <property type="match status" value="1"/>
</dbReference>
<dbReference type="PANTHER" id="PTHR36194:SF1">
    <property type="entry name" value="S-LAYER-LIKE PROTEIN"/>
    <property type="match status" value="1"/>
</dbReference>
<dbReference type="InterPro" id="IPR013229">
    <property type="entry name" value="PEGA"/>
</dbReference>
<organism evidence="2 3">
    <name type="scientific">Methanospirillum purgamenti</name>
    <dbReference type="NCBI Taxonomy" id="2834276"/>
    <lineage>
        <taxon>Archaea</taxon>
        <taxon>Methanobacteriati</taxon>
        <taxon>Methanobacteriota</taxon>
        <taxon>Stenosarchaea group</taxon>
        <taxon>Methanomicrobia</taxon>
        <taxon>Methanomicrobiales</taxon>
        <taxon>Methanospirillaceae</taxon>
        <taxon>Methanospirillum</taxon>
    </lineage>
</organism>
<name>A0A8E7B071_9EURY</name>
<gene>
    <name evidence="2" type="ORF">KHC33_03110</name>
</gene>
<dbReference type="EMBL" id="CP075546">
    <property type="protein sequence ID" value="QVV89524.1"/>
    <property type="molecule type" value="Genomic_DNA"/>
</dbReference>
<dbReference type="PANTHER" id="PTHR36194">
    <property type="entry name" value="S-LAYER-LIKE PROTEIN"/>
    <property type="match status" value="1"/>
</dbReference>
<feature type="domain" description="PEGA" evidence="1">
    <location>
        <begin position="72"/>
        <end position="141"/>
    </location>
</feature>